<gene>
    <name evidence="5" type="primary">rpmI</name>
    <name evidence="7" type="ORF">A2161_09045</name>
</gene>
<evidence type="ECO:0000256" key="3">
    <source>
        <dbReference type="ARBA" id="ARBA00023274"/>
    </source>
</evidence>
<dbReference type="InterPro" id="IPR018265">
    <property type="entry name" value="Ribosomal_bL35_CS"/>
</dbReference>
<evidence type="ECO:0000256" key="1">
    <source>
        <dbReference type="ARBA" id="ARBA00006598"/>
    </source>
</evidence>
<accession>A0A1F7RNT6</accession>
<dbReference type="PANTHER" id="PTHR33343:SF1">
    <property type="entry name" value="LARGE RIBOSOMAL SUBUNIT PROTEIN BL35M"/>
    <property type="match status" value="1"/>
</dbReference>
<dbReference type="GO" id="GO:0003735">
    <property type="term" value="F:structural constituent of ribosome"/>
    <property type="evidence" value="ECO:0007669"/>
    <property type="project" value="InterPro"/>
</dbReference>
<evidence type="ECO:0000313" key="7">
    <source>
        <dbReference type="EMBL" id="OGL43183.1"/>
    </source>
</evidence>
<dbReference type="EMBL" id="MGDD01000287">
    <property type="protein sequence ID" value="OGL43183.1"/>
    <property type="molecule type" value="Genomic_DNA"/>
</dbReference>
<evidence type="ECO:0000313" key="8">
    <source>
        <dbReference type="Proteomes" id="UP000179266"/>
    </source>
</evidence>
<reference evidence="7 8" key="1">
    <citation type="journal article" date="2016" name="Nat. Commun.">
        <title>Thousands of microbial genomes shed light on interconnected biogeochemical processes in an aquifer system.</title>
        <authorList>
            <person name="Anantharaman K."/>
            <person name="Brown C.T."/>
            <person name="Hug L.A."/>
            <person name="Sharon I."/>
            <person name="Castelle C.J."/>
            <person name="Probst A.J."/>
            <person name="Thomas B.C."/>
            <person name="Singh A."/>
            <person name="Wilkins M.J."/>
            <person name="Karaoz U."/>
            <person name="Brodie E.L."/>
            <person name="Williams K.H."/>
            <person name="Hubbard S.S."/>
            <person name="Banfield J.F."/>
        </authorList>
    </citation>
    <scope>NUCLEOTIDE SEQUENCE [LARGE SCALE GENOMIC DNA]</scope>
</reference>
<dbReference type="PANTHER" id="PTHR33343">
    <property type="entry name" value="54S RIBOSOMAL PROTEIN BL35M"/>
    <property type="match status" value="1"/>
</dbReference>
<evidence type="ECO:0000256" key="2">
    <source>
        <dbReference type="ARBA" id="ARBA00022980"/>
    </source>
</evidence>
<dbReference type="HAMAP" id="MF_00514">
    <property type="entry name" value="Ribosomal_bL35"/>
    <property type="match status" value="1"/>
</dbReference>
<evidence type="ECO:0000256" key="6">
    <source>
        <dbReference type="RuleBase" id="RU000568"/>
    </source>
</evidence>
<comment type="similarity">
    <text evidence="1 5 6">Belongs to the bacterial ribosomal protein bL35 family.</text>
</comment>
<proteinExistence type="inferred from homology"/>
<dbReference type="NCBIfam" id="TIGR00001">
    <property type="entry name" value="rpmI_bact"/>
    <property type="match status" value="1"/>
</dbReference>
<dbReference type="GO" id="GO:0022625">
    <property type="term" value="C:cytosolic large ribosomal subunit"/>
    <property type="evidence" value="ECO:0007669"/>
    <property type="project" value="TreeGrafter"/>
</dbReference>
<comment type="caution">
    <text evidence="7">The sequence shown here is derived from an EMBL/GenBank/DDBJ whole genome shotgun (WGS) entry which is preliminary data.</text>
</comment>
<dbReference type="InterPro" id="IPR001706">
    <property type="entry name" value="Ribosomal_bL35"/>
</dbReference>
<dbReference type="InterPro" id="IPR021137">
    <property type="entry name" value="Ribosomal_bL35-like"/>
</dbReference>
<name>A0A1F7RNT6_9BACT</name>
<keyword evidence="3 5" id="KW-0687">Ribonucleoprotein</keyword>
<sequence>MQKLKTCRSAAKRFRTTASGKIKRSKAYVSHILTKKTTKRKRHLRKSTYVSKVDSPRMKKLIPYK</sequence>
<dbReference type="Pfam" id="PF01632">
    <property type="entry name" value="Ribosomal_L35p"/>
    <property type="match status" value="1"/>
</dbReference>
<dbReference type="PROSITE" id="PS00936">
    <property type="entry name" value="RIBOSOMAL_L35"/>
    <property type="match status" value="1"/>
</dbReference>
<dbReference type="InterPro" id="IPR037229">
    <property type="entry name" value="Ribosomal_bL35_sf"/>
</dbReference>
<dbReference type="GO" id="GO:0006412">
    <property type="term" value="P:translation"/>
    <property type="evidence" value="ECO:0007669"/>
    <property type="project" value="UniProtKB-UniRule"/>
</dbReference>
<dbReference type="FunFam" id="4.10.410.60:FF:000001">
    <property type="entry name" value="50S ribosomal protein L35"/>
    <property type="match status" value="1"/>
</dbReference>
<dbReference type="Gene3D" id="4.10.410.60">
    <property type="match status" value="1"/>
</dbReference>
<dbReference type="Proteomes" id="UP000179266">
    <property type="component" value="Unassembled WGS sequence"/>
</dbReference>
<protein>
    <recommendedName>
        <fullName evidence="4 5">Large ribosomal subunit protein bL35</fullName>
    </recommendedName>
</protein>
<evidence type="ECO:0000256" key="5">
    <source>
        <dbReference type="HAMAP-Rule" id="MF_00514"/>
    </source>
</evidence>
<evidence type="ECO:0000256" key="4">
    <source>
        <dbReference type="ARBA" id="ARBA00071664"/>
    </source>
</evidence>
<dbReference type="PRINTS" id="PR00064">
    <property type="entry name" value="RIBOSOMALL35"/>
</dbReference>
<organism evidence="7 8">
    <name type="scientific">Candidatus Schekmanbacteria bacterium RBG_13_48_7</name>
    <dbReference type="NCBI Taxonomy" id="1817878"/>
    <lineage>
        <taxon>Bacteria</taxon>
        <taxon>Candidatus Schekmaniibacteriota</taxon>
    </lineage>
</organism>
<dbReference type="AlphaFoldDB" id="A0A1F7RNT6"/>
<dbReference type="SUPFAM" id="SSF143034">
    <property type="entry name" value="L35p-like"/>
    <property type="match status" value="1"/>
</dbReference>
<keyword evidence="2 5" id="KW-0689">Ribosomal protein</keyword>